<protein>
    <recommendedName>
        <fullName evidence="4">Lipoprotein</fullName>
    </recommendedName>
</protein>
<sequence precursor="true">MINISKWALTTLCAALLAGCGGSTDTAEKLADSLDMDGQYKMVVNMATAGYSTQYSHVPAASIKKVIQEHVSKDDLKDVFVESYASSFDDDELELIIKANKDPANAMAIIMNSEDGRALAQKAVKVQNSLMADMQKAFTDVDEDIQEELADLNNESRS</sequence>
<dbReference type="OrthoDB" id="6997122at2"/>
<dbReference type="Proteomes" id="UP000337909">
    <property type="component" value="Unassembled WGS sequence"/>
</dbReference>
<gene>
    <name evidence="2" type="ORF">PS691_00776</name>
</gene>
<dbReference type="AlphaFoldDB" id="A0A5E7AJC6"/>
<proteinExistence type="predicted"/>
<keyword evidence="1" id="KW-0732">Signal</keyword>
<dbReference type="EMBL" id="CABVHQ010000005">
    <property type="protein sequence ID" value="VVN76774.1"/>
    <property type="molecule type" value="Genomic_DNA"/>
</dbReference>
<dbReference type="PROSITE" id="PS51257">
    <property type="entry name" value="PROKAR_LIPOPROTEIN"/>
    <property type="match status" value="1"/>
</dbReference>
<evidence type="ECO:0000313" key="3">
    <source>
        <dbReference type="Proteomes" id="UP000337909"/>
    </source>
</evidence>
<reference evidence="2 3" key="1">
    <citation type="submission" date="2019-09" db="EMBL/GenBank/DDBJ databases">
        <authorList>
            <person name="Chandra G."/>
            <person name="Truman W A."/>
        </authorList>
    </citation>
    <scope>NUCLEOTIDE SEQUENCE [LARGE SCALE GENOMIC DNA]</scope>
    <source>
        <strain evidence="2">PS691</strain>
    </source>
</reference>
<feature type="chain" id="PRO_5022944071" description="Lipoprotein" evidence="1">
    <location>
        <begin position="24"/>
        <end position="158"/>
    </location>
</feature>
<evidence type="ECO:0000256" key="1">
    <source>
        <dbReference type="SAM" id="SignalP"/>
    </source>
</evidence>
<organism evidence="2 3">
    <name type="scientific">Pseudomonas fluorescens</name>
    <dbReference type="NCBI Taxonomy" id="294"/>
    <lineage>
        <taxon>Bacteria</taxon>
        <taxon>Pseudomonadati</taxon>
        <taxon>Pseudomonadota</taxon>
        <taxon>Gammaproteobacteria</taxon>
        <taxon>Pseudomonadales</taxon>
        <taxon>Pseudomonadaceae</taxon>
        <taxon>Pseudomonas</taxon>
    </lineage>
</organism>
<dbReference type="RefSeq" id="WP_150640888.1">
    <property type="nucleotide sequence ID" value="NZ_CABVHQ010000005.1"/>
</dbReference>
<accession>A0A5E7AJC6</accession>
<evidence type="ECO:0008006" key="4">
    <source>
        <dbReference type="Google" id="ProtNLM"/>
    </source>
</evidence>
<evidence type="ECO:0000313" key="2">
    <source>
        <dbReference type="EMBL" id="VVN76774.1"/>
    </source>
</evidence>
<name>A0A5E7AJC6_PSEFL</name>
<feature type="signal peptide" evidence="1">
    <location>
        <begin position="1"/>
        <end position="23"/>
    </location>
</feature>